<dbReference type="InterPro" id="IPR005532">
    <property type="entry name" value="SUMF_dom"/>
</dbReference>
<dbReference type="Gene3D" id="3.90.1580.10">
    <property type="entry name" value="paralog of FGE (formylglycine-generating enzyme)"/>
    <property type="match status" value="1"/>
</dbReference>
<protein>
    <recommendedName>
        <fullName evidence="2">Sulfatase-modifying factor enzyme-like domain-containing protein</fullName>
    </recommendedName>
</protein>
<sequence>MECNSMVAREVSVKRFRSWFVPVWFACLIFSIASAAQDARYRPDGEQIPGPRCAAVPDWDSSEPRTCTPKDFTAYLADIDHWRAERRSRIGYDPANATLAWAYNLPALKWTQSAFIQPQLMVHDRFFYDPVNERYTVDKYLADVTARYGGIDSVLLWHTYPNLGIDDRNQFDFFADLPGGQAAVRAMVEDFHRHGIKVLFPVMVWDRGTNNSGKPGETIWTKLSEELKAVGADGVNGDTMDGMPRLFARTSVDEGHPLALEPETGLASDEMVSYNTLTWGYWDYRFTPSVSRYKWLEPRHMVNISNRWAHNHLDDLQEAFFNGIGFESWENIWGIWNGLTPRDAETVRRIGLIDRAFAPFLASQQWEPHTPTRIYGVFASKWPEPMNATASEAARTDTSAFGRTLWTIVNRNPYAVSGDQLRLPTHKGAHYYDLWRGVALTPRIEGDQTLLAFPIEPGGYSAILETDHEASGLDPQTARLMEQMKQLAEHPLQSFSEDWHPLDQQIIPIAHTKPTTANPPGMVLVPAGDFLFRVNGIEIEGMDDAGVDVQYPWEDTPRRYHEHLIHMPAYWIDQYPVTNREFKRFLDATRYQPRDAHNFLRDWIDGSYPSGWGKKPVTWVSIEDARAYAQWAGKRLPHEWEWQYAAQGTDHRRYPWGFGEDAAHQQTIGSLVDPYARLSQPEAQYLLDTVGTLPPSSSPTPTPDRGRTMQPADDVDAHPAGASPFDVRDLVGNVWQWTDEYQDEHTRFAILRGGSHYQPQGSRWYFPQAYDLSQHGKYLLMAPSLDRSGTIGFRCVKDEQP</sequence>
<evidence type="ECO:0000313" key="3">
    <source>
        <dbReference type="EMBL" id="CBI06677.1"/>
    </source>
</evidence>
<dbReference type="InterPro" id="IPR016187">
    <property type="entry name" value="CTDL_fold"/>
</dbReference>
<organism evidence="3">
    <name type="scientific">mine drainage metagenome</name>
    <dbReference type="NCBI Taxonomy" id="410659"/>
    <lineage>
        <taxon>unclassified sequences</taxon>
        <taxon>metagenomes</taxon>
        <taxon>ecological metagenomes</taxon>
    </lineage>
</organism>
<feature type="domain" description="Sulfatase-modifying factor enzyme-like" evidence="2">
    <location>
        <begin position="520"/>
        <end position="797"/>
    </location>
</feature>
<proteinExistence type="predicted"/>
<dbReference type="SUPFAM" id="SSF56436">
    <property type="entry name" value="C-type lectin-like"/>
    <property type="match status" value="1"/>
</dbReference>
<name>E6QHG3_9ZZZZ</name>
<feature type="region of interest" description="Disordered" evidence="1">
    <location>
        <begin position="689"/>
        <end position="723"/>
    </location>
</feature>
<dbReference type="PANTHER" id="PTHR23150:SF19">
    <property type="entry name" value="FORMYLGLYCINE-GENERATING ENZYME"/>
    <property type="match status" value="1"/>
</dbReference>
<accession>E6QHG3</accession>
<gene>
    <name evidence="3" type="ORF">CARN6_2788</name>
</gene>
<dbReference type="InterPro" id="IPR051043">
    <property type="entry name" value="Sulfatase_Mod_Factor_Kinase"/>
</dbReference>
<dbReference type="Pfam" id="PF03781">
    <property type="entry name" value="FGE-sulfatase"/>
    <property type="match status" value="1"/>
</dbReference>
<dbReference type="InterPro" id="IPR042095">
    <property type="entry name" value="SUMF_sf"/>
</dbReference>
<dbReference type="PANTHER" id="PTHR23150">
    <property type="entry name" value="SULFATASE MODIFYING FACTOR 1, 2"/>
    <property type="match status" value="1"/>
</dbReference>
<evidence type="ECO:0000259" key="2">
    <source>
        <dbReference type="Pfam" id="PF03781"/>
    </source>
</evidence>
<dbReference type="GO" id="GO:0120147">
    <property type="term" value="F:formylglycine-generating oxidase activity"/>
    <property type="evidence" value="ECO:0007669"/>
    <property type="project" value="TreeGrafter"/>
</dbReference>
<dbReference type="EMBL" id="CABQ01000007">
    <property type="protein sequence ID" value="CBI06677.1"/>
    <property type="molecule type" value="Genomic_DNA"/>
</dbReference>
<reference evidence="3" key="1">
    <citation type="submission" date="2009-10" db="EMBL/GenBank/DDBJ databases">
        <title>Diversity of trophic interactions inside an arsenic-rich microbial ecosystem.</title>
        <authorList>
            <person name="Bertin P.N."/>
            <person name="Heinrich-Salmeron A."/>
            <person name="Pelletier E."/>
            <person name="Goulhen-Chollet F."/>
            <person name="Arsene-Ploetze F."/>
            <person name="Gallien S."/>
            <person name="Calteau A."/>
            <person name="Vallenet D."/>
            <person name="Casiot C."/>
            <person name="Chane-Woon-Ming B."/>
            <person name="Giloteaux L."/>
            <person name="Barakat M."/>
            <person name="Bonnefoy V."/>
            <person name="Bruneel O."/>
            <person name="Chandler M."/>
            <person name="Cleiss J."/>
            <person name="Duran R."/>
            <person name="Elbaz-Poulichet F."/>
            <person name="Fonknechten N."/>
            <person name="Lauga B."/>
            <person name="Mornico D."/>
            <person name="Ortet P."/>
            <person name="Schaeffer C."/>
            <person name="Siguier P."/>
            <person name="Alexander Thil Smith A."/>
            <person name="Van Dorsselaer A."/>
            <person name="Weissenbach J."/>
            <person name="Medigue C."/>
            <person name="Le Paslier D."/>
        </authorList>
    </citation>
    <scope>NUCLEOTIDE SEQUENCE</scope>
</reference>
<evidence type="ECO:0000256" key="1">
    <source>
        <dbReference type="SAM" id="MobiDB-lite"/>
    </source>
</evidence>
<dbReference type="AlphaFoldDB" id="E6QHG3"/>
<comment type="caution">
    <text evidence="3">The sequence shown here is derived from an EMBL/GenBank/DDBJ whole genome shotgun (WGS) entry which is preliminary data.</text>
</comment>